<gene>
    <name evidence="1" type="ORF">FBZ96_105251</name>
</gene>
<accession>A0A560DN78</accession>
<dbReference type="RefSeq" id="WP_145664716.1">
    <property type="nucleotide sequence ID" value="NZ_VITK01000005.1"/>
</dbReference>
<dbReference type="STRING" id="1803665.GCA_001641335_05045"/>
<evidence type="ECO:0000313" key="2">
    <source>
        <dbReference type="Proteomes" id="UP000319949"/>
    </source>
</evidence>
<dbReference type="OrthoDB" id="8254924at2"/>
<name>A0A560DN78_9BRAD</name>
<dbReference type="AlphaFoldDB" id="A0A560DN78"/>
<organism evidence="1 2">
    <name type="scientific">Bradyrhizobium stylosanthis</name>
    <dbReference type="NCBI Taxonomy" id="1803665"/>
    <lineage>
        <taxon>Bacteria</taxon>
        <taxon>Pseudomonadati</taxon>
        <taxon>Pseudomonadota</taxon>
        <taxon>Alphaproteobacteria</taxon>
        <taxon>Hyphomicrobiales</taxon>
        <taxon>Nitrobacteraceae</taxon>
        <taxon>Bradyrhizobium</taxon>
    </lineage>
</organism>
<comment type="caution">
    <text evidence="1">The sequence shown here is derived from an EMBL/GenBank/DDBJ whole genome shotgun (WGS) entry which is preliminary data.</text>
</comment>
<evidence type="ECO:0000313" key="1">
    <source>
        <dbReference type="EMBL" id="TWA98573.1"/>
    </source>
</evidence>
<reference evidence="1 2" key="1">
    <citation type="submission" date="2019-06" db="EMBL/GenBank/DDBJ databases">
        <title>Genomic Encyclopedia of Type Strains, Phase IV (KMG-V): Genome sequencing to study the core and pangenomes of soil and plant-associated prokaryotes.</title>
        <authorList>
            <person name="Whitman W."/>
        </authorList>
    </citation>
    <scope>NUCLEOTIDE SEQUENCE [LARGE SCALE GENOMIC DNA]</scope>
    <source>
        <strain evidence="1 2">BR 510</strain>
    </source>
</reference>
<protein>
    <submittedName>
        <fullName evidence="1">Uncharacterized protein</fullName>
    </submittedName>
</protein>
<proteinExistence type="predicted"/>
<sequence length="81" mass="9148">MSVQFKFRDRVDQRRRRMIIKTLGDAGYTARSLFPGQTREALAAIFIVAEADARSVRAALDDFGDDIEFVEASPKRGLKKT</sequence>
<dbReference type="Proteomes" id="UP000319949">
    <property type="component" value="Unassembled WGS sequence"/>
</dbReference>
<dbReference type="EMBL" id="VITK01000005">
    <property type="protein sequence ID" value="TWA98573.1"/>
    <property type="molecule type" value="Genomic_DNA"/>
</dbReference>
<keyword evidence="2" id="KW-1185">Reference proteome</keyword>